<dbReference type="InterPro" id="IPR015421">
    <property type="entry name" value="PyrdxlP-dep_Trfase_major"/>
</dbReference>
<dbReference type="Proteomes" id="UP001605990">
    <property type="component" value="Unassembled WGS sequence"/>
</dbReference>
<dbReference type="Pfam" id="PF00266">
    <property type="entry name" value="Aminotran_5"/>
    <property type="match status" value="1"/>
</dbReference>
<dbReference type="Gene3D" id="3.40.640.10">
    <property type="entry name" value="Type I PLP-dependent aspartate aminotransferase-like (Major domain)"/>
    <property type="match status" value="1"/>
</dbReference>
<feature type="domain" description="Aminotransferase class V" evidence="1">
    <location>
        <begin position="22"/>
        <end position="391"/>
    </location>
</feature>
<evidence type="ECO:0000313" key="2">
    <source>
        <dbReference type="EMBL" id="MFG6298891.1"/>
    </source>
</evidence>
<dbReference type="RefSeq" id="WP_031018654.1">
    <property type="nucleotide sequence ID" value="NZ_JBEXKT010000107.1"/>
</dbReference>
<name>A0ABW7E6W9_STRRO</name>
<dbReference type="PANTHER" id="PTHR43586:SF21">
    <property type="entry name" value="PYRIDOXAL PHOSPHATE (PLP)-DEPENDENT ASPARTATE AMINOTRANSFERASE SUPERFAMILY"/>
    <property type="match status" value="1"/>
</dbReference>
<gene>
    <name evidence="2" type="ORF">ACGU38_26470</name>
</gene>
<evidence type="ECO:0000259" key="1">
    <source>
        <dbReference type="Pfam" id="PF00266"/>
    </source>
</evidence>
<dbReference type="EMBL" id="JBIENY010000387">
    <property type="protein sequence ID" value="MFG6298891.1"/>
    <property type="molecule type" value="Genomic_DNA"/>
</dbReference>
<sequence>MALDVDAIRAQIPALKSGSARFDAPGGTQTPQPVIDAVAEALAHPLANRGRTTEGERNADGIVTDARGALADLLGVDPRGVVFGRSATQLAYDLSRTLARTWQPGDEVVVTRLDHDSNIRPWVQAAEAAGATVRWADFDPATGELLPEHIEAVLSPRTRLVAVTAASNLIGTVPDVAAVARLAHGVGALLHVDAVHYASHAVVDLAALGADTLVCSPYKFLGPHLGVLAARPEFLETLRPDKLLPSSDAVPERFELGTLPYELLAGARAAVDFLAGLEPQARGSRRDRLAASFAALEAHEEALRERIERGLADLGGITVYSRAARRTPTLLFTVAGLSPAEVYGRLAERGVDAPAGSFYALEASRRLGLGDEGAVRVGLAPYTDANDVDRLLTALGTLIP</sequence>
<dbReference type="InterPro" id="IPR011340">
    <property type="entry name" value="Cys_dSase-rel"/>
</dbReference>
<dbReference type="PANTHER" id="PTHR43586">
    <property type="entry name" value="CYSTEINE DESULFURASE"/>
    <property type="match status" value="1"/>
</dbReference>
<dbReference type="InterPro" id="IPR015422">
    <property type="entry name" value="PyrdxlP-dep_Trfase_small"/>
</dbReference>
<dbReference type="InterPro" id="IPR015424">
    <property type="entry name" value="PyrdxlP-dep_Trfase"/>
</dbReference>
<reference evidence="2 3" key="1">
    <citation type="submission" date="2024-10" db="EMBL/GenBank/DDBJ databases">
        <title>Draft genome assembly of a novel steroid transforming actinomycete isolated from African clawed frog Xenopus laevis.</title>
        <authorList>
            <person name="Bragin E."/>
            <person name="Kollerov V."/>
            <person name="Donova M.V."/>
        </authorList>
    </citation>
    <scope>NUCLEOTIDE SEQUENCE [LARGE SCALE GENOMIC DNA]</scope>
    <source>
        <strain evidence="2 3">MTOC-St3</strain>
    </source>
</reference>
<evidence type="ECO:0000313" key="3">
    <source>
        <dbReference type="Proteomes" id="UP001605990"/>
    </source>
</evidence>
<accession>A0ABW7E6W9</accession>
<dbReference type="NCBIfam" id="TIGR01976">
    <property type="entry name" value="am_tr_V_VC1184"/>
    <property type="match status" value="1"/>
</dbReference>
<comment type="caution">
    <text evidence="2">The sequence shown here is derived from an EMBL/GenBank/DDBJ whole genome shotgun (WGS) entry which is preliminary data.</text>
</comment>
<dbReference type="InterPro" id="IPR000192">
    <property type="entry name" value="Aminotrans_V_dom"/>
</dbReference>
<keyword evidence="3" id="KW-1185">Reference proteome</keyword>
<dbReference type="Gene3D" id="3.90.1150.10">
    <property type="entry name" value="Aspartate Aminotransferase, domain 1"/>
    <property type="match status" value="1"/>
</dbReference>
<proteinExistence type="predicted"/>
<organism evidence="2 3">
    <name type="scientific">Streptomyces rochei</name>
    <name type="common">Streptomyces parvullus</name>
    <dbReference type="NCBI Taxonomy" id="1928"/>
    <lineage>
        <taxon>Bacteria</taxon>
        <taxon>Bacillati</taxon>
        <taxon>Actinomycetota</taxon>
        <taxon>Actinomycetes</taxon>
        <taxon>Kitasatosporales</taxon>
        <taxon>Streptomycetaceae</taxon>
        <taxon>Streptomyces</taxon>
        <taxon>Streptomyces rochei group</taxon>
    </lineage>
</organism>
<protein>
    <submittedName>
        <fullName evidence="2">Cysteine desulfurase-like protein</fullName>
    </submittedName>
</protein>
<dbReference type="SUPFAM" id="SSF53383">
    <property type="entry name" value="PLP-dependent transferases"/>
    <property type="match status" value="1"/>
</dbReference>